<evidence type="ECO:0000313" key="15">
    <source>
        <dbReference type="EMBL" id="MCA4523611.1"/>
    </source>
</evidence>
<dbReference type="Pfam" id="PF12833">
    <property type="entry name" value="HTH_18"/>
    <property type="match status" value="1"/>
</dbReference>
<feature type="domain" description="Response regulatory" evidence="13">
    <location>
        <begin position="1080"/>
        <end position="1195"/>
    </location>
</feature>
<feature type="modified residue" description="4-aspartylphosphate" evidence="8">
    <location>
        <position position="1128"/>
    </location>
</feature>
<keyword evidence="10" id="KW-0812">Transmembrane</keyword>
<dbReference type="GO" id="GO:0043565">
    <property type="term" value="F:sequence-specific DNA binding"/>
    <property type="evidence" value="ECO:0007669"/>
    <property type="project" value="InterPro"/>
</dbReference>
<feature type="coiled-coil region" evidence="9">
    <location>
        <begin position="1184"/>
        <end position="1211"/>
    </location>
</feature>
<evidence type="ECO:0000259" key="13">
    <source>
        <dbReference type="PROSITE" id="PS50110"/>
    </source>
</evidence>
<dbReference type="EMBL" id="JAIWWW010000024">
    <property type="protein sequence ID" value="MCA4523611.1"/>
    <property type="molecule type" value="Genomic_DNA"/>
</dbReference>
<keyword evidence="10" id="KW-0472">Membrane</keyword>
<evidence type="ECO:0000313" key="14">
    <source>
        <dbReference type="EMBL" id="KAB6085850.1"/>
    </source>
</evidence>
<evidence type="ECO:0000256" key="1">
    <source>
        <dbReference type="ARBA" id="ARBA00000085"/>
    </source>
</evidence>
<protein>
    <recommendedName>
        <fullName evidence="2">histidine kinase</fullName>
        <ecNumber evidence="2">2.7.13.3</ecNumber>
    </recommendedName>
</protein>
<dbReference type="EMBL" id="WDES01000027">
    <property type="protein sequence ID" value="KAB6085850.1"/>
    <property type="molecule type" value="Genomic_DNA"/>
</dbReference>
<dbReference type="InterPro" id="IPR001789">
    <property type="entry name" value="Sig_transdc_resp-reg_receiver"/>
</dbReference>
<dbReference type="PROSITE" id="PS50110">
    <property type="entry name" value="RESPONSE_REGULATORY"/>
    <property type="match status" value="1"/>
</dbReference>
<dbReference type="InterPro" id="IPR004358">
    <property type="entry name" value="Sig_transdc_His_kin-like_C"/>
</dbReference>
<name>A0A7J5P0S9_9BACE</name>
<keyword evidence="16" id="KW-1185">Reference proteome</keyword>
<dbReference type="PROSITE" id="PS50109">
    <property type="entry name" value="HIS_KIN"/>
    <property type="match status" value="1"/>
</dbReference>
<evidence type="ECO:0000256" key="2">
    <source>
        <dbReference type="ARBA" id="ARBA00012438"/>
    </source>
</evidence>
<dbReference type="InterPro" id="IPR036097">
    <property type="entry name" value="HisK_dim/P_sf"/>
</dbReference>
<gene>
    <name evidence="14" type="ORF">GA574_15430</name>
    <name evidence="15" type="ORF">LDZ35_10350</name>
</gene>
<evidence type="ECO:0000256" key="5">
    <source>
        <dbReference type="ARBA" id="ARBA00022777"/>
    </source>
</evidence>
<evidence type="ECO:0000256" key="10">
    <source>
        <dbReference type="SAM" id="Phobius"/>
    </source>
</evidence>
<dbReference type="PROSITE" id="PS01124">
    <property type="entry name" value="HTH_ARAC_FAMILY_2"/>
    <property type="match status" value="1"/>
</dbReference>
<feature type="domain" description="HTH araC/xylS-type" evidence="11">
    <location>
        <begin position="1228"/>
        <end position="1327"/>
    </location>
</feature>
<dbReference type="EC" id="2.7.13.3" evidence="2"/>
<evidence type="ECO:0000259" key="11">
    <source>
        <dbReference type="PROSITE" id="PS01124"/>
    </source>
</evidence>
<feature type="domain" description="Histidine kinase" evidence="12">
    <location>
        <begin position="838"/>
        <end position="1056"/>
    </location>
</feature>
<dbReference type="SMART" id="SM00388">
    <property type="entry name" value="HisKA"/>
    <property type="match status" value="1"/>
</dbReference>
<keyword evidence="9" id="KW-0175">Coiled coil</keyword>
<dbReference type="SMART" id="SM00387">
    <property type="entry name" value="HATPase_c"/>
    <property type="match status" value="1"/>
</dbReference>
<accession>A0A7J5P0S9</accession>
<evidence type="ECO:0000259" key="12">
    <source>
        <dbReference type="PROSITE" id="PS50109"/>
    </source>
</evidence>
<dbReference type="CDD" id="cd00075">
    <property type="entry name" value="HATPase"/>
    <property type="match status" value="1"/>
</dbReference>
<organism evidence="14 16">
    <name type="scientific">Bacteroides xylanisolvens</name>
    <dbReference type="NCBI Taxonomy" id="371601"/>
    <lineage>
        <taxon>Bacteria</taxon>
        <taxon>Pseudomonadati</taxon>
        <taxon>Bacteroidota</taxon>
        <taxon>Bacteroidia</taxon>
        <taxon>Bacteroidales</taxon>
        <taxon>Bacteroidaceae</taxon>
        <taxon>Bacteroides</taxon>
    </lineage>
</organism>
<evidence type="ECO:0000256" key="6">
    <source>
        <dbReference type="ARBA" id="ARBA00023015"/>
    </source>
</evidence>
<keyword evidence="6" id="KW-0805">Transcription regulation</keyword>
<dbReference type="InterPro" id="IPR011006">
    <property type="entry name" value="CheY-like_superfamily"/>
</dbReference>
<evidence type="ECO:0000256" key="7">
    <source>
        <dbReference type="ARBA" id="ARBA00023163"/>
    </source>
</evidence>
<dbReference type="Pfam" id="PF00072">
    <property type="entry name" value="Response_reg"/>
    <property type="match status" value="1"/>
</dbReference>
<dbReference type="RefSeq" id="WP_128859276.1">
    <property type="nucleotide sequence ID" value="NZ_CP072212.1"/>
</dbReference>
<dbReference type="InterPro" id="IPR005467">
    <property type="entry name" value="His_kinase_dom"/>
</dbReference>
<dbReference type="PANTHER" id="PTHR43547">
    <property type="entry name" value="TWO-COMPONENT HISTIDINE KINASE"/>
    <property type="match status" value="1"/>
</dbReference>
<dbReference type="Gene3D" id="1.10.287.130">
    <property type="match status" value="1"/>
</dbReference>
<dbReference type="SUPFAM" id="SSF47384">
    <property type="entry name" value="Homodimeric domain of signal transducing histidine kinase"/>
    <property type="match status" value="1"/>
</dbReference>
<dbReference type="Proteomes" id="UP000435059">
    <property type="component" value="Unassembled WGS sequence"/>
</dbReference>
<proteinExistence type="predicted"/>
<dbReference type="SUPFAM" id="SSF46689">
    <property type="entry name" value="Homeodomain-like"/>
    <property type="match status" value="1"/>
</dbReference>
<reference evidence="14 16" key="1">
    <citation type="journal article" date="2019" name="Nat. Med.">
        <title>A library of human gut bacterial isolates paired with longitudinal multiomics data enables mechanistic microbiome research.</title>
        <authorList>
            <person name="Poyet M."/>
            <person name="Groussin M."/>
            <person name="Gibbons S.M."/>
            <person name="Avila-Pacheco J."/>
            <person name="Jiang X."/>
            <person name="Kearney S.M."/>
            <person name="Perrotta A.R."/>
            <person name="Berdy B."/>
            <person name="Zhao S."/>
            <person name="Lieberman T.D."/>
            <person name="Swanson P.K."/>
            <person name="Smith M."/>
            <person name="Roesemann S."/>
            <person name="Alexander J.E."/>
            <person name="Rich S.A."/>
            <person name="Livny J."/>
            <person name="Vlamakis H."/>
            <person name="Clish C."/>
            <person name="Bullock K."/>
            <person name="Deik A."/>
            <person name="Scott J."/>
            <person name="Pierce K.A."/>
            <person name="Xavier R.J."/>
            <person name="Alm E.J."/>
        </authorList>
    </citation>
    <scope>NUCLEOTIDE SEQUENCE [LARGE SCALE GENOMIC DNA]</scope>
    <source>
        <strain evidence="14 16">BIOML-A74</strain>
    </source>
</reference>
<dbReference type="InterPro" id="IPR011110">
    <property type="entry name" value="Reg_prop"/>
</dbReference>
<dbReference type="Gene3D" id="2.130.10.10">
    <property type="entry name" value="YVTN repeat-like/Quinoprotein amine dehydrogenase"/>
    <property type="match status" value="2"/>
</dbReference>
<evidence type="ECO:0000256" key="8">
    <source>
        <dbReference type="PROSITE-ProRule" id="PRU00169"/>
    </source>
</evidence>
<evidence type="ECO:0000256" key="4">
    <source>
        <dbReference type="ARBA" id="ARBA00022679"/>
    </source>
</evidence>
<dbReference type="Proteomes" id="UP001197958">
    <property type="component" value="Unassembled WGS sequence"/>
</dbReference>
<comment type="caution">
    <text evidence="14">The sequence shown here is derived from an EMBL/GenBank/DDBJ whole genome shotgun (WGS) entry which is preliminary data.</text>
</comment>
<keyword evidence="7" id="KW-0804">Transcription</keyword>
<reference evidence="15" key="2">
    <citation type="submission" date="2023-08" db="EMBL/GenBank/DDBJ databases">
        <title>Mucin Metabolism Genes Underlie the Key Renovations of Bacteroides xylanisolvens Genomes in Captive Great Apes.</title>
        <authorList>
            <person name="Nishida A.H."/>
        </authorList>
    </citation>
    <scope>NUCLEOTIDE SEQUENCE</scope>
    <source>
        <strain evidence="15">P19.10B</strain>
    </source>
</reference>
<dbReference type="SMART" id="SM00342">
    <property type="entry name" value="HTH_ARAC"/>
    <property type="match status" value="1"/>
</dbReference>
<dbReference type="InterPro" id="IPR003661">
    <property type="entry name" value="HisK_dim/P_dom"/>
</dbReference>
<feature type="transmembrane region" description="Helical" evidence="10">
    <location>
        <begin position="788"/>
        <end position="809"/>
    </location>
</feature>
<dbReference type="SUPFAM" id="SSF52172">
    <property type="entry name" value="CheY-like"/>
    <property type="match status" value="1"/>
</dbReference>
<dbReference type="PANTHER" id="PTHR43547:SF2">
    <property type="entry name" value="HYBRID SIGNAL TRANSDUCTION HISTIDINE KINASE C"/>
    <property type="match status" value="1"/>
</dbReference>
<evidence type="ECO:0000256" key="9">
    <source>
        <dbReference type="SAM" id="Coils"/>
    </source>
</evidence>
<keyword evidence="5" id="KW-0418">Kinase</keyword>
<dbReference type="InterPro" id="IPR015943">
    <property type="entry name" value="WD40/YVTN_repeat-like_dom_sf"/>
</dbReference>
<dbReference type="InterPro" id="IPR013783">
    <property type="entry name" value="Ig-like_fold"/>
</dbReference>
<dbReference type="GO" id="GO:0000155">
    <property type="term" value="F:phosphorelay sensor kinase activity"/>
    <property type="evidence" value="ECO:0007669"/>
    <property type="project" value="InterPro"/>
</dbReference>
<dbReference type="CDD" id="cd00082">
    <property type="entry name" value="HisKA"/>
    <property type="match status" value="1"/>
</dbReference>
<dbReference type="PRINTS" id="PR00344">
    <property type="entry name" value="BCTRLSENSOR"/>
</dbReference>
<keyword evidence="3 8" id="KW-0597">Phosphoprotein</keyword>
<dbReference type="Gene3D" id="3.40.50.2300">
    <property type="match status" value="1"/>
</dbReference>
<evidence type="ECO:0000313" key="16">
    <source>
        <dbReference type="Proteomes" id="UP000435059"/>
    </source>
</evidence>
<sequence>MNKITNNTLRWQSYINRLFFLFLLLCTIFEVCAANSKPFPFSYGNQYKSFKNILLPHDANQVNTIFQDNSGLIWVGTKNGLFSYDGYRIQDYVLEADSETKDIFSIVQIDSVRLCLGTGRGILFFNLFTEQYEPVNAQLKKIRTVRSLALFDKKLWIGSRDKDLYCYDFEKDSLMSVPLTASDEQTIIYSLVPTEAKLYIGSYGGLSFYNPIKKKRERLPLPEQYENEMVNSLLWDEGRNCLWVGTEGALFQYIPDTRQINKIPSFPANSFKTLTLDGKKDLVVGTDNGLYIYGVESHKLEHIVHDSRNKQSLCNNIVWCAFTDKAKNVWLGTDRGSSLAVYHPTFHFIHISEITDNGIGNQFTTILKDSKENYWLGGINGLILMNKVSGAEEGQYKINWFRSGDNEHALPHNRIRCIYEDRDKDIWIATDGGIARYDVNTGRFVHYAILNATRLKNANWAYDIYEDEKGRLWIATYLGGLFVVNKNKLTAGDNTIPYLAEKNYSDANGSSPSLSNIVYKIEVDKNGFVWVNTQEGLVRIDIRNNHIEKKDIYLDKMIYDGNDYIWYSTERIIYRLHIFSGYVEKVCTLPEGSHVYSFTVEEKKLWFSYTEGISVLNRETLQKENISIPNYYYLSCFLDDSHQLLLWGGEDGIACLSTMLAQNTVSSEPPVTITSIWNSKGRLMPGLDYEGKSVKYRNEVELHYSTSNLTLEFSSFTYSPETDRAFYYCLDGANNVWTKLEVAQNRIFLPNLEPGRYTIKVRNGNDTSTASSVTNFKITILPPWYRTLYAYTIYILIFLCIAWLILWRIQLRMKRRYERMEKEKTLELSNLKMDFFMNISHELKTPLSLIIAPLSKLISETKNQESKQKLELIHQNSLRLNTLIQQVLNFKQMEYNSENVLIRSHIELCAFLKNIVESFSPVFAEKKIFKSFASNQKEIWMNLDVLKIESIFVNIISNAVKYMPESGGEIHVAIRQEGDRNTIVVSDNGIGIKKEDLSYIFIRFYQSKTGRKHTNGSGIGLYIVKKFVELHGGRIEVHSQGEGYGTTVKVEFPLSDENRVPIQEHSDIQEGIVEDNSFPVLLIIDDNQEMVSFLIETFSKTYRCLKAFNGKEGLSVVRENTVDLIIVDEMMPEMGGLEFCRVLRRNQPTASIPAIMLTAKDDLETEKNSIKAGVDIFMPKPFDIDKLSLRLVQLQERRNSLEQRIRIENISKPVVEESFQSNDEILLAKVVSVIEENMENTEFNVTMLSDLMDIDGKQLYRKLKQLTGSSPVDYIRQIRMKKAAVLLAQKKFSVSEVMYMVGYTNASYFSRCFVAEFNMTPKQYMLLDTH</sequence>
<dbReference type="GO" id="GO:0003700">
    <property type="term" value="F:DNA-binding transcription factor activity"/>
    <property type="evidence" value="ECO:0007669"/>
    <property type="project" value="InterPro"/>
</dbReference>
<dbReference type="Gene3D" id="1.10.10.60">
    <property type="entry name" value="Homeodomain-like"/>
    <property type="match status" value="2"/>
</dbReference>
<dbReference type="InterPro" id="IPR009057">
    <property type="entry name" value="Homeodomain-like_sf"/>
</dbReference>
<dbReference type="Pfam" id="PF07494">
    <property type="entry name" value="Reg_prop"/>
    <property type="match status" value="3"/>
</dbReference>
<dbReference type="SUPFAM" id="SSF69322">
    <property type="entry name" value="Tricorn protease domain 2"/>
    <property type="match status" value="1"/>
</dbReference>
<dbReference type="InterPro" id="IPR018060">
    <property type="entry name" value="HTH_AraC"/>
</dbReference>
<dbReference type="InterPro" id="IPR036890">
    <property type="entry name" value="HATPase_C_sf"/>
</dbReference>
<comment type="catalytic activity">
    <reaction evidence="1">
        <text>ATP + protein L-histidine = ADP + protein N-phospho-L-histidine.</text>
        <dbReference type="EC" id="2.7.13.3"/>
    </reaction>
</comment>
<dbReference type="FunFam" id="3.30.565.10:FF:000006">
    <property type="entry name" value="Sensor histidine kinase WalK"/>
    <property type="match status" value="1"/>
</dbReference>
<dbReference type="SUPFAM" id="SSF63829">
    <property type="entry name" value="Calcium-dependent phosphotriesterase"/>
    <property type="match status" value="1"/>
</dbReference>
<dbReference type="Gene3D" id="3.30.565.10">
    <property type="entry name" value="Histidine kinase-like ATPase, C-terminal domain"/>
    <property type="match status" value="1"/>
</dbReference>
<dbReference type="SUPFAM" id="SSF55874">
    <property type="entry name" value="ATPase domain of HSP90 chaperone/DNA topoisomerase II/histidine kinase"/>
    <property type="match status" value="1"/>
</dbReference>
<keyword evidence="10" id="KW-1133">Transmembrane helix</keyword>
<dbReference type="InterPro" id="IPR003594">
    <property type="entry name" value="HATPase_dom"/>
</dbReference>
<dbReference type="Pfam" id="PF02518">
    <property type="entry name" value="HATPase_c"/>
    <property type="match status" value="1"/>
</dbReference>
<dbReference type="Pfam" id="PF00512">
    <property type="entry name" value="HisKA"/>
    <property type="match status" value="1"/>
</dbReference>
<dbReference type="SMART" id="SM00448">
    <property type="entry name" value="REC"/>
    <property type="match status" value="1"/>
</dbReference>
<dbReference type="Gene3D" id="2.60.40.10">
    <property type="entry name" value="Immunoglobulins"/>
    <property type="match status" value="1"/>
</dbReference>
<keyword evidence="4" id="KW-0808">Transferase</keyword>
<evidence type="ECO:0000256" key="3">
    <source>
        <dbReference type="ARBA" id="ARBA00022553"/>
    </source>
</evidence>